<evidence type="ECO:0000256" key="5">
    <source>
        <dbReference type="SAM" id="Phobius"/>
    </source>
</evidence>
<dbReference type="InterPro" id="IPR051533">
    <property type="entry name" value="WaaL-like"/>
</dbReference>
<evidence type="ECO:0000259" key="6">
    <source>
        <dbReference type="Pfam" id="PF04932"/>
    </source>
</evidence>
<evidence type="ECO:0000313" key="7">
    <source>
        <dbReference type="EMBL" id="GJE01356.1"/>
    </source>
</evidence>
<comment type="caution">
    <text evidence="7">The sequence shown here is derived from an EMBL/GenBank/DDBJ whole genome shotgun (WGS) entry which is preliminary data.</text>
</comment>
<accession>A0ABQ4SI64</accession>
<feature type="transmembrane region" description="Helical" evidence="5">
    <location>
        <begin position="128"/>
        <end position="149"/>
    </location>
</feature>
<evidence type="ECO:0000256" key="4">
    <source>
        <dbReference type="ARBA" id="ARBA00023136"/>
    </source>
</evidence>
<feature type="transmembrane region" description="Helical" evidence="5">
    <location>
        <begin position="327"/>
        <end position="347"/>
    </location>
</feature>
<keyword evidence="4 5" id="KW-0472">Membrane</keyword>
<dbReference type="InterPro" id="IPR007016">
    <property type="entry name" value="O-antigen_ligase-rel_domated"/>
</dbReference>
<keyword evidence="2 5" id="KW-0812">Transmembrane</keyword>
<dbReference type="EMBL" id="BPQQ01000037">
    <property type="protein sequence ID" value="GJE01356.1"/>
    <property type="molecule type" value="Genomic_DNA"/>
</dbReference>
<proteinExistence type="predicted"/>
<organism evidence="7 8">
    <name type="scientific">Methylobacterium isbiliense</name>
    <dbReference type="NCBI Taxonomy" id="315478"/>
    <lineage>
        <taxon>Bacteria</taxon>
        <taxon>Pseudomonadati</taxon>
        <taxon>Pseudomonadota</taxon>
        <taxon>Alphaproteobacteria</taxon>
        <taxon>Hyphomicrobiales</taxon>
        <taxon>Methylobacteriaceae</taxon>
        <taxon>Methylobacterium</taxon>
    </lineage>
</organism>
<feature type="transmembrane region" description="Helical" evidence="5">
    <location>
        <begin position="39"/>
        <end position="56"/>
    </location>
</feature>
<feature type="transmembrane region" description="Helical" evidence="5">
    <location>
        <begin position="224"/>
        <end position="243"/>
    </location>
</feature>
<dbReference type="RefSeq" id="WP_238236227.1">
    <property type="nucleotide sequence ID" value="NZ_BPQQ01000037.1"/>
</dbReference>
<evidence type="ECO:0000313" key="8">
    <source>
        <dbReference type="Proteomes" id="UP001055153"/>
    </source>
</evidence>
<feature type="domain" description="O-antigen ligase-related" evidence="6">
    <location>
        <begin position="193"/>
        <end position="338"/>
    </location>
</feature>
<feature type="transmembrane region" description="Helical" evidence="5">
    <location>
        <begin position="359"/>
        <end position="375"/>
    </location>
</feature>
<feature type="transmembrane region" description="Helical" evidence="5">
    <location>
        <begin position="161"/>
        <end position="182"/>
    </location>
</feature>
<dbReference type="PANTHER" id="PTHR37422">
    <property type="entry name" value="TEICHURONIC ACID BIOSYNTHESIS PROTEIN TUAE"/>
    <property type="match status" value="1"/>
</dbReference>
<evidence type="ECO:0000256" key="1">
    <source>
        <dbReference type="ARBA" id="ARBA00004141"/>
    </source>
</evidence>
<comment type="subcellular location">
    <subcellularLocation>
        <location evidence="1">Membrane</location>
        <topology evidence="1">Multi-pass membrane protein</topology>
    </subcellularLocation>
</comment>
<feature type="transmembrane region" description="Helical" evidence="5">
    <location>
        <begin position="188"/>
        <end position="217"/>
    </location>
</feature>
<reference evidence="7" key="2">
    <citation type="submission" date="2021-08" db="EMBL/GenBank/DDBJ databases">
        <authorList>
            <person name="Tani A."/>
            <person name="Ola A."/>
            <person name="Ogura Y."/>
            <person name="Katsura K."/>
            <person name="Hayashi T."/>
        </authorList>
    </citation>
    <scope>NUCLEOTIDE SEQUENCE</scope>
    <source>
        <strain evidence="7">DSM 17168</strain>
    </source>
</reference>
<feature type="transmembrane region" description="Helical" evidence="5">
    <location>
        <begin position="12"/>
        <end position="33"/>
    </location>
</feature>
<protein>
    <recommendedName>
        <fullName evidence="6">O-antigen ligase-related domain-containing protein</fullName>
    </recommendedName>
</protein>
<dbReference type="Pfam" id="PF04932">
    <property type="entry name" value="Wzy_C"/>
    <property type="match status" value="1"/>
</dbReference>
<reference evidence="7" key="1">
    <citation type="journal article" date="2021" name="Front. Microbiol.">
        <title>Comprehensive Comparative Genomics and Phenotyping of Methylobacterium Species.</title>
        <authorList>
            <person name="Alessa O."/>
            <person name="Ogura Y."/>
            <person name="Fujitani Y."/>
            <person name="Takami H."/>
            <person name="Hayashi T."/>
            <person name="Sahin N."/>
            <person name="Tani A."/>
        </authorList>
    </citation>
    <scope>NUCLEOTIDE SEQUENCE</scope>
    <source>
        <strain evidence="7">DSM 17168</strain>
    </source>
</reference>
<dbReference type="PANTHER" id="PTHR37422:SF13">
    <property type="entry name" value="LIPOPOLYSACCHARIDE BIOSYNTHESIS PROTEIN PA4999-RELATED"/>
    <property type="match status" value="1"/>
</dbReference>
<keyword evidence="8" id="KW-1185">Reference proteome</keyword>
<feature type="transmembrane region" description="Helical" evidence="5">
    <location>
        <begin position="68"/>
        <end position="89"/>
    </location>
</feature>
<evidence type="ECO:0000256" key="3">
    <source>
        <dbReference type="ARBA" id="ARBA00022989"/>
    </source>
</evidence>
<evidence type="ECO:0000256" key="2">
    <source>
        <dbReference type="ARBA" id="ARBA00022692"/>
    </source>
</evidence>
<sequence length="406" mass="40835">MPDALRLPAAPARALAGLGALLLAALPAFMAAANRSSPLVVGVAGLAFLAAALAVEGRAAAIGLLRPLATPLGLASLAFLGWCGLSLAWTSQPALWGRTAAEFLPALAGAALVARLAPPHLGADLRPALWLLAAAGAYVVADIAADLIVQRVLGLRVADFIFNRTSVTLLVVMVPLAALAWARGLRGLALVGLVAGAAAVTRAASAAALLGLVVAALTYGMARVLPRAGLALAGLGLLGALALSPVEGDLLARAMPEALHQRLSGSSSHARVAIARAFGAAVAEDPWRGAGFGTSGRFEAVPTAQRLDPDFRAMLAVGHPHNSFLQVWAELGLVGACLAATVIALCLRALAGWPPPARAAALALIAGAAAVAFVGHGAWQGWWIASLGAAVAWLRAMRHSPGPSSG</sequence>
<name>A0ABQ4SI64_9HYPH</name>
<keyword evidence="3 5" id="KW-1133">Transmembrane helix</keyword>
<gene>
    <name evidence="7" type="ORF">GMJLKIPL_3286</name>
</gene>
<dbReference type="Proteomes" id="UP001055153">
    <property type="component" value="Unassembled WGS sequence"/>
</dbReference>